<dbReference type="EMBL" id="JALHLF010000005">
    <property type="protein sequence ID" value="MCJ2181570.1"/>
    <property type="molecule type" value="Genomic_DNA"/>
</dbReference>
<sequence length="285" mass="29700">MSPTIFVIVLCAALLHATWNAMVKGAGDKYVSTAAVVIGQALFALPTLFFVPAPDAASYPLILAGIALHLGYQFFLMAAYKVGDLTQVYPLARGSAPLIVALVSTLFLGVDLAPMQLAAIALIGLGIMSITFVRRADGIHNRRAALLALGTGLFIASYSLVDGYGARHAGTAIGFYGWLTIGNAIAFVAISALRRRDALARVGTQGLPVLVVGGAASYGAYALVIWSFTQAPIALVTALRETSIVFALFIGVFALGEKLNLAKVVSTMATLAGVILLRFSARQGG</sequence>
<keyword evidence="3" id="KW-0444">Lipid biosynthesis</keyword>
<keyword evidence="9" id="KW-0443">Lipid metabolism</keyword>
<keyword evidence="8 11" id="KW-1133">Transmembrane helix</keyword>
<keyword evidence="4" id="KW-0997">Cell inner membrane</keyword>
<feature type="transmembrane region" description="Helical" evidence="11">
    <location>
        <begin position="205"/>
        <end position="227"/>
    </location>
</feature>
<keyword evidence="10 11" id="KW-0472">Membrane</keyword>
<dbReference type="SUPFAM" id="SSF103481">
    <property type="entry name" value="Multidrug resistance efflux transporter EmrE"/>
    <property type="match status" value="2"/>
</dbReference>
<feature type="domain" description="EamA" evidence="12">
    <location>
        <begin position="144"/>
        <end position="277"/>
    </location>
</feature>
<accession>A0ABT0B922</accession>
<feature type="transmembrane region" description="Helical" evidence="11">
    <location>
        <begin position="144"/>
        <end position="161"/>
    </location>
</feature>
<comment type="caution">
    <text evidence="13">The sequence shown here is derived from an EMBL/GenBank/DDBJ whole genome shotgun (WGS) entry which is preliminary data.</text>
</comment>
<evidence type="ECO:0000256" key="5">
    <source>
        <dbReference type="ARBA" id="ARBA00022556"/>
    </source>
</evidence>
<evidence type="ECO:0000256" key="6">
    <source>
        <dbReference type="ARBA" id="ARBA00022692"/>
    </source>
</evidence>
<dbReference type="RefSeq" id="WP_244016693.1">
    <property type="nucleotide sequence ID" value="NZ_JALHLF010000005.1"/>
</dbReference>
<protein>
    <submittedName>
        <fullName evidence="13">DMT family transporter</fullName>
    </submittedName>
</protein>
<dbReference type="Proteomes" id="UP001162881">
    <property type="component" value="Unassembled WGS sequence"/>
</dbReference>
<keyword evidence="2" id="KW-1003">Cell membrane</keyword>
<feature type="transmembrane region" description="Helical" evidence="11">
    <location>
        <begin position="99"/>
        <end position="132"/>
    </location>
</feature>
<feature type="transmembrane region" description="Helical" evidence="11">
    <location>
        <begin position="30"/>
        <end position="51"/>
    </location>
</feature>
<evidence type="ECO:0000256" key="2">
    <source>
        <dbReference type="ARBA" id="ARBA00022475"/>
    </source>
</evidence>
<name>A0ABT0B922_9SPHN</name>
<organism evidence="13 14">
    <name type="scientific">Novosphingobium organovorum</name>
    <dbReference type="NCBI Taxonomy" id="2930092"/>
    <lineage>
        <taxon>Bacteria</taxon>
        <taxon>Pseudomonadati</taxon>
        <taxon>Pseudomonadota</taxon>
        <taxon>Alphaproteobacteria</taxon>
        <taxon>Sphingomonadales</taxon>
        <taxon>Sphingomonadaceae</taxon>
        <taxon>Novosphingobium</taxon>
    </lineage>
</organism>
<feature type="transmembrane region" description="Helical" evidence="11">
    <location>
        <begin position="233"/>
        <end position="254"/>
    </location>
</feature>
<dbReference type="InterPro" id="IPR037185">
    <property type="entry name" value="EmrE-like"/>
</dbReference>
<comment type="subcellular location">
    <subcellularLocation>
        <location evidence="1">Cell membrane</location>
        <topology evidence="1">Multi-pass membrane protein</topology>
    </subcellularLocation>
</comment>
<evidence type="ECO:0000256" key="7">
    <source>
        <dbReference type="ARBA" id="ARBA00022985"/>
    </source>
</evidence>
<evidence type="ECO:0000256" key="11">
    <source>
        <dbReference type="SAM" id="Phobius"/>
    </source>
</evidence>
<gene>
    <name evidence="13" type="ORF">MTR62_02430</name>
</gene>
<dbReference type="Pfam" id="PF00892">
    <property type="entry name" value="EamA"/>
    <property type="match status" value="1"/>
</dbReference>
<evidence type="ECO:0000256" key="1">
    <source>
        <dbReference type="ARBA" id="ARBA00004651"/>
    </source>
</evidence>
<feature type="transmembrane region" description="Helical" evidence="11">
    <location>
        <begin position="58"/>
        <end position="79"/>
    </location>
</feature>
<keyword evidence="7" id="KW-0448">Lipopolysaccharide biosynthesis</keyword>
<evidence type="ECO:0000256" key="8">
    <source>
        <dbReference type="ARBA" id="ARBA00022989"/>
    </source>
</evidence>
<evidence type="ECO:0000313" key="13">
    <source>
        <dbReference type="EMBL" id="MCJ2181570.1"/>
    </source>
</evidence>
<reference evidence="13" key="1">
    <citation type="submission" date="2022-03" db="EMBL/GenBank/DDBJ databases">
        <title>Identification of a novel bacterium isolated from mangrove sediments.</title>
        <authorList>
            <person name="Pan X."/>
        </authorList>
    </citation>
    <scope>NUCLEOTIDE SEQUENCE</scope>
    <source>
        <strain evidence="13">B1949</strain>
    </source>
</reference>
<keyword evidence="14" id="KW-1185">Reference proteome</keyword>
<feature type="transmembrane region" description="Helical" evidence="11">
    <location>
        <begin position="173"/>
        <end position="193"/>
    </location>
</feature>
<dbReference type="Gene3D" id="1.10.3730.20">
    <property type="match status" value="2"/>
</dbReference>
<evidence type="ECO:0000256" key="4">
    <source>
        <dbReference type="ARBA" id="ARBA00022519"/>
    </source>
</evidence>
<evidence type="ECO:0000259" key="12">
    <source>
        <dbReference type="Pfam" id="PF00892"/>
    </source>
</evidence>
<keyword evidence="6 11" id="KW-0812">Transmembrane</keyword>
<evidence type="ECO:0000256" key="3">
    <source>
        <dbReference type="ARBA" id="ARBA00022516"/>
    </source>
</evidence>
<proteinExistence type="predicted"/>
<dbReference type="PANTHER" id="PTHR30561:SF9">
    <property type="entry name" value="4-AMINO-4-DEOXY-L-ARABINOSE-PHOSPHOUNDECAPRENOL FLIPPASE SUBUNIT ARNF-RELATED"/>
    <property type="match status" value="1"/>
</dbReference>
<evidence type="ECO:0000256" key="9">
    <source>
        <dbReference type="ARBA" id="ARBA00023098"/>
    </source>
</evidence>
<dbReference type="InterPro" id="IPR000620">
    <property type="entry name" value="EamA_dom"/>
</dbReference>
<evidence type="ECO:0000256" key="10">
    <source>
        <dbReference type="ARBA" id="ARBA00023136"/>
    </source>
</evidence>
<dbReference type="InterPro" id="IPR000390">
    <property type="entry name" value="Small_drug/metabolite_transptr"/>
</dbReference>
<keyword evidence="5" id="KW-0441">Lipid A biosynthesis</keyword>
<dbReference type="PANTHER" id="PTHR30561">
    <property type="entry name" value="SMR FAMILY PROTON-DEPENDENT DRUG EFFLUX TRANSPORTER SUGE"/>
    <property type="match status" value="1"/>
</dbReference>
<evidence type="ECO:0000313" key="14">
    <source>
        <dbReference type="Proteomes" id="UP001162881"/>
    </source>
</evidence>